<dbReference type="Proteomes" id="UP000249340">
    <property type="component" value="Chromosome"/>
</dbReference>
<evidence type="ECO:0000313" key="2">
    <source>
        <dbReference type="Proteomes" id="UP000249340"/>
    </source>
</evidence>
<dbReference type="PANTHER" id="PTHR43422">
    <property type="entry name" value="THIAMINE THIAZOLE SYNTHASE"/>
    <property type="match status" value="1"/>
</dbReference>
<dbReference type="SUPFAM" id="SSF51905">
    <property type="entry name" value="FAD/NAD(P)-binding domain"/>
    <property type="match status" value="1"/>
</dbReference>
<proteinExistence type="predicted"/>
<evidence type="ECO:0000313" key="1">
    <source>
        <dbReference type="EMBL" id="AXI80103.1"/>
    </source>
</evidence>
<dbReference type="OrthoDB" id="9790035at2"/>
<dbReference type="EMBL" id="CP031264">
    <property type="protein sequence ID" value="AXI80103.1"/>
    <property type="molecule type" value="Genomic_DNA"/>
</dbReference>
<organism evidence="1 2">
    <name type="scientific">Peterkaempfera bronchialis</name>
    <dbReference type="NCBI Taxonomy" id="2126346"/>
    <lineage>
        <taxon>Bacteria</taxon>
        <taxon>Bacillati</taxon>
        <taxon>Actinomycetota</taxon>
        <taxon>Actinomycetes</taxon>
        <taxon>Kitasatosporales</taxon>
        <taxon>Streptomycetaceae</taxon>
        <taxon>Peterkaempfera</taxon>
    </lineage>
</organism>
<reference evidence="2" key="1">
    <citation type="submission" date="2018-07" db="EMBL/GenBank/DDBJ databases">
        <title>Streptacidiphilus bronchialis DSM 106435 chromosome.</title>
        <authorList>
            <person name="Batra D."/>
            <person name="Gulvik C.A."/>
        </authorList>
    </citation>
    <scope>NUCLEOTIDE SEQUENCE [LARGE SCALE GENOMIC DNA]</scope>
    <source>
        <strain evidence="2">DSM 106435</strain>
    </source>
</reference>
<dbReference type="GO" id="GO:0004497">
    <property type="term" value="F:monooxygenase activity"/>
    <property type="evidence" value="ECO:0007669"/>
    <property type="project" value="UniProtKB-KW"/>
</dbReference>
<dbReference type="KEGG" id="stri:C7M71_024605"/>
<gene>
    <name evidence="1" type="ORF">C7M71_024605</name>
</gene>
<protein>
    <submittedName>
        <fullName evidence="1">FAD-dependent monooxygenase</fullName>
    </submittedName>
</protein>
<keyword evidence="1" id="KW-0503">Monooxygenase</keyword>
<keyword evidence="2" id="KW-1185">Reference proteome</keyword>
<name>A0A345T298_9ACTN</name>
<accession>A0A345T298</accession>
<dbReference type="AlphaFoldDB" id="A0A345T298"/>
<dbReference type="PANTHER" id="PTHR43422:SF3">
    <property type="entry name" value="THIAMINE THIAZOLE SYNTHASE"/>
    <property type="match status" value="1"/>
</dbReference>
<dbReference type="InterPro" id="IPR036188">
    <property type="entry name" value="FAD/NAD-bd_sf"/>
</dbReference>
<sequence length="447" mass="48217">MREVGGHAVVIGGSMGGLAAARVLAGRFGRVTVIDRDAFPQDVQDRRGVPQGGHAHALLISGRMTLEELFPGLTHELIAGGAVPFDPGSDLLFHQMGAHRTRFSSGKLGISLTRAFLEHTVRSRVAALPNVEIRQRLSVCGLTGVTGRVTGVELDGGESLAADLVVDATGRSGGRTDRWLEQLGCPAPEVTTVKIDVGYSTRLLRRPPGDRLRDGGLLYLMATVPPHDKRAAAVFAVEGGRWMVTLGGWHRAHAPVDPKGFAEFAAALPAPHIGELLERSEVVDDGEARRFTYPQARRRYFEKLPKYPSGYAALGDAICSFNPLYGQGMTVGTLEAVELGRCLDRFGNTSPAMVGAYYQRAARVIATPWQMATGGDFMYPETVGPRPPGSALLNRYVRQVMLATHVSVPAHRVMLDMQHLLARPSALMRPGTIVRSLLAARRSPACR</sequence>
<dbReference type="Gene3D" id="3.50.50.60">
    <property type="entry name" value="FAD/NAD(P)-binding domain"/>
    <property type="match status" value="1"/>
</dbReference>
<keyword evidence="1" id="KW-0560">Oxidoreductase</keyword>